<dbReference type="PANTHER" id="PTHR46401">
    <property type="entry name" value="GLYCOSYLTRANSFERASE WBBK-RELATED"/>
    <property type="match status" value="1"/>
</dbReference>
<keyword evidence="4" id="KW-1185">Reference proteome</keyword>
<protein>
    <submittedName>
        <fullName evidence="3">Putative glycosyltransferase (TIGR04348 family)</fullName>
    </submittedName>
</protein>
<accession>A0A4R6U6S2</accession>
<dbReference type="SUPFAM" id="SSF53756">
    <property type="entry name" value="UDP-Glycosyltransferase/glycogen phosphorylase"/>
    <property type="match status" value="1"/>
</dbReference>
<dbReference type="PANTHER" id="PTHR46401:SF2">
    <property type="entry name" value="GLYCOSYLTRANSFERASE WBBK-RELATED"/>
    <property type="match status" value="1"/>
</dbReference>
<dbReference type="GO" id="GO:0009103">
    <property type="term" value="P:lipopolysaccharide biosynthetic process"/>
    <property type="evidence" value="ECO:0007669"/>
    <property type="project" value="TreeGrafter"/>
</dbReference>
<name>A0A4R6U6S2_9BURK</name>
<dbReference type="NCBIfam" id="TIGR04348">
    <property type="entry name" value="selenoneine biosynthesis selenosugar synthase SenB"/>
    <property type="match status" value="1"/>
</dbReference>
<organism evidence="3 4">
    <name type="scientific">Tepidicella xavieri</name>
    <dbReference type="NCBI Taxonomy" id="360241"/>
    <lineage>
        <taxon>Bacteria</taxon>
        <taxon>Pseudomonadati</taxon>
        <taxon>Pseudomonadota</taxon>
        <taxon>Betaproteobacteria</taxon>
        <taxon>Burkholderiales</taxon>
        <taxon>Tepidicella</taxon>
    </lineage>
</organism>
<dbReference type="Proteomes" id="UP000295510">
    <property type="component" value="Unassembled WGS sequence"/>
</dbReference>
<dbReference type="EMBL" id="SNYL01000012">
    <property type="protein sequence ID" value="TDQ41352.1"/>
    <property type="molecule type" value="Genomic_DNA"/>
</dbReference>
<dbReference type="InterPro" id="IPR027627">
    <property type="entry name" value="Glycosyltransferase_put"/>
</dbReference>
<dbReference type="Gene3D" id="3.40.50.2000">
    <property type="entry name" value="Glycogen Phosphorylase B"/>
    <property type="match status" value="1"/>
</dbReference>
<gene>
    <name evidence="3" type="ORF">DFR43_11229</name>
</gene>
<feature type="domain" description="Glycosyl transferase family 1" evidence="2">
    <location>
        <begin position="152"/>
        <end position="275"/>
    </location>
</feature>
<reference evidence="3 4" key="1">
    <citation type="submission" date="2019-03" db="EMBL/GenBank/DDBJ databases">
        <title>Genomic Encyclopedia of Type Strains, Phase IV (KMG-IV): sequencing the most valuable type-strain genomes for metagenomic binning, comparative biology and taxonomic classification.</title>
        <authorList>
            <person name="Goeker M."/>
        </authorList>
    </citation>
    <scope>NUCLEOTIDE SEQUENCE [LARGE SCALE GENOMIC DNA]</scope>
    <source>
        <strain evidence="3 4">DSM 19605</strain>
    </source>
</reference>
<dbReference type="Pfam" id="PF00534">
    <property type="entry name" value="Glycos_transf_1"/>
    <property type="match status" value="1"/>
</dbReference>
<dbReference type="GO" id="GO:0016757">
    <property type="term" value="F:glycosyltransferase activity"/>
    <property type="evidence" value="ECO:0007669"/>
    <property type="project" value="InterPro"/>
</dbReference>
<proteinExistence type="predicted"/>
<dbReference type="InterPro" id="IPR001296">
    <property type="entry name" value="Glyco_trans_1"/>
</dbReference>
<evidence type="ECO:0000259" key="2">
    <source>
        <dbReference type="Pfam" id="PF00534"/>
    </source>
</evidence>
<sequence>MVSTVSLPPSVCIVTPALADANNGNWQTARRWARMLRPVYRVRLARHWPDGVVADADDTDLLLALHARRSAASIVAWAEHHPDRPLVLALTGTDLYRDIAQDASAQRALALAHRLIVLQDQAPLALPAAHRAKAHVVYQSCTPRAALPRTDRHLRVVVVGHLRPEKSPQTVFEIARQLSSDEGIRIDHLGHALDAELGVQAQATAAACPHYRWLGSVPHEAARRRIQRAHLLLHPSQMEGGAHVVMEAVTSGTPVLASKVPGNIGMLGQDYAGYFPAGDVPTACAWLRRCRTEQQRMGLASAGTGWSHLRAQCALRAPLFAPATETQALRRVLCAALNDSPIRA</sequence>
<dbReference type="OrthoDB" id="8563324at2"/>
<evidence type="ECO:0000256" key="1">
    <source>
        <dbReference type="ARBA" id="ARBA00022679"/>
    </source>
</evidence>
<comment type="caution">
    <text evidence="3">The sequence shown here is derived from an EMBL/GenBank/DDBJ whole genome shotgun (WGS) entry which is preliminary data.</text>
</comment>
<dbReference type="RefSeq" id="WP_133598299.1">
    <property type="nucleotide sequence ID" value="NZ_SNYL01000012.1"/>
</dbReference>
<dbReference type="AlphaFoldDB" id="A0A4R6U6S2"/>
<evidence type="ECO:0000313" key="4">
    <source>
        <dbReference type="Proteomes" id="UP000295510"/>
    </source>
</evidence>
<dbReference type="CDD" id="cd03801">
    <property type="entry name" value="GT4_PimA-like"/>
    <property type="match status" value="1"/>
</dbReference>
<keyword evidence="1 3" id="KW-0808">Transferase</keyword>
<evidence type="ECO:0000313" key="3">
    <source>
        <dbReference type="EMBL" id="TDQ41352.1"/>
    </source>
</evidence>